<reference evidence="1" key="1">
    <citation type="submission" date="2018-05" db="EMBL/GenBank/DDBJ databases">
        <authorList>
            <person name="Lanie J.A."/>
            <person name="Ng W.-L."/>
            <person name="Kazmierczak K.M."/>
            <person name="Andrzejewski T.M."/>
            <person name="Davidsen T.M."/>
            <person name="Wayne K.J."/>
            <person name="Tettelin H."/>
            <person name="Glass J.I."/>
            <person name="Rusch D."/>
            <person name="Podicherti R."/>
            <person name="Tsui H.-C.T."/>
            <person name="Winkler M.E."/>
        </authorList>
    </citation>
    <scope>NUCLEOTIDE SEQUENCE</scope>
</reference>
<sequence length="40" mass="4762">MVISDTNKEFLDNLIEYYVNEAKSYKEIAREYDQIIKSTS</sequence>
<organism evidence="1">
    <name type="scientific">marine metagenome</name>
    <dbReference type="NCBI Taxonomy" id="408172"/>
    <lineage>
        <taxon>unclassified sequences</taxon>
        <taxon>metagenomes</taxon>
        <taxon>ecological metagenomes</taxon>
    </lineage>
</organism>
<name>A0A382B6T0_9ZZZZ</name>
<proteinExistence type="predicted"/>
<accession>A0A382B6T0</accession>
<evidence type="ECO:0000313" key="1">
    <source>
        <dbReference type="EMBL" id="SVB08973.1"/>
    </source>
</evidence>
<dbReference type="AlphaFoldDB" id="A0A382B6T0"/>
<protein>
    <submittedName>
        <fullName evidence="1">Uncharacterized protein</fullName>
    </submittedName>
</protein>
<gene>
    <name evidence="1" type="ORF">METZ01_LOCUS161827</name>
</gene>
<feature type="non-terminal residue" evidence="1">
    <location>
        <position position="40"/>
    </location>
</feature>
<dbReference type="EMBL" id="UINC01028275">
    <property type="protein sequence ID" value="SVB08973.1"/>
    <property type="molecule type" value="Genomic_DNA"/>
</dbReference>